<reference evidence="1" key="1">
    <citation type="submission" date="2021-06" db="EMBL/GenBank/DDBJ databases">
        <authorList>
            <person name="Kallberg Y."/>
            <person name="Tangrot J."/>
            <person name="Rosling A."/>
        </authorList>
    </citation>
    <scope>NUCLEOTIDE SEQUENCE</scope>
    <source>
        <strain evidence="1">MA461A</strain>
    </source>
</reference>
<evidence type="ECO:0000313" key="2">
    <source>
        <dbReference type="Proteomes" id="UP000789920"/>
    </source>
</evidence>
<protein>
    <submittedName>
        <fullName evidence="1">17463_t:CDS:1</fullName>
    </submittedName>
</protein>
<organism evidence="1 2">
    <name type="scientific">Racocetra persica</name>
    <dbReference type="NCBI Taxonomy" id="160502"/>
    <lineage>
        <taxon>Eukaryota</taxon>
        <taxon>Fungi</taxon>
        <taxon>Fungi incertae sedis</taxon>
        <taxon>Mucoromycota</taxon>
        <taxon>Glomeromycotina</taxon>
        <taxon>Glomeromycetes</taxon>
        <taxon>Diversisporales</taxon>
        <taxon>Gigasporaceae</taxon>
        <taxon>Racocetra</taxon>
    </lineage>
</organism>
<feature type="non-terminal residue" evidence="1">
    <location>
        <position position="1"/>
    </location>
</feature>
<gene>
    <name evidence="1" type="ORF">RPERSI_LOCUS4255</name>
</gene>
<evidence type="ECO:0000313" key="1">
    <source>
        <dbReference type="EMBL" id="CAG8558279.1"/>
    </source>
</evidence>
<keyword evidence="2" id="KW-1185">Reference proteome</keyword>
<name>A0ACA9M2K2_9GLOM</name>
<comment type="caution">
    <text evidence="1">The sequence shown here is derived from an EMBL/GenBank/DDBJ whole genome shotgun (WGS) entry which is preliminary data.</text>
</comment>
<proteinExistence type="predicted"/>
<dbReference type="EMBL" id="CAJVQC010005753">
    <property type="protein sequence ID" value="CAG8558279.1"/>
    <property type="molecule type" value="Genomic_DNA"/>
</dbReference>
<accession>A0ACA9M2K2</accession>
<dbReference type="Proteomes" id="UP000789920">
    <property type="component" value="Unassembled WGS sequence"/>
</dbReference>
<sequence>RPEFQEGDQVMLLTQKLMPAADLKRNSRKLVLKFIGSYRIEKKCQ</sequence>